<evidence type="ECO:0000313" key="3">
    <source>
        <dbReference type="Proteomes" id="UP000295270"/>
    </source>
</evidence>
<accession>A0ABY2ATI3</accession>
<dbReference type="Proteomes" id="UP000295270">
    <property type="component" value="Unassembled WGS sequence"/>
</dbReference>
<dbReference type="InterPro" id="IPR025351">
    <property type="entry name" value="Pvc16_N"/>
</dbReference>
<comment type="caution">
    <text evidence="2">The sequence shown here is derived from an EMBL/GenBank/DDBJ whole genome shotgun (WGS) entry which is preliminary data.</text>
</comment>
<feature type="domain" description="Pvc16 N-terminal" evidence="1">
    <location>
        <begin position="18"/>
        <end position="202"/>
    </location>
</feature>
<dbReference type="EMBL" id="SLWA01000010">
    <property type="protein sequence ID" value="TCN52479.1"/>
    <property type="molecule type" value="Genomic_DNA"/>
</dbReference>
<organism evidence="2 3">
    <name type="scientific">Flavobacterium circumlabens</name>
    <dbReference type="NCBI Taxonomy" id="2133765"/>
    <lineage>
        <taxon>Bacteria</taxon>
        <taxon>Pseudomonadati</taxon>
        <taxon>Bacteroidota</taxon>
        <taxon>Flavobacteriia</taxon>
        <taxon>Flavobacteriales</taxon>
        <taxon>Flavobacteriaceae</taxon>
        <taxon>Flavobacterium</taxon>
    </lineage>
</organism>
<dbReference type="Pfam" id="PF14065">
    <property type="entry name" value="Pvc16_N"/>
    <property type="match status" value="1"/>
</dbReference>
<name>A0ABY2ATI3_9FLAO</name>
<protein>
    <submittedName>
        <fullName evidence="2">Uncharacterized protein DUF4255</fullName>
    </submittedName>
</protein>
<sequence length="214" mass="24668">MIRHTIECIKTYYKMIFEVIQIITEQVNNYLDEIGLDKTVVAENIAFLESQNEIVSANLEDKVALTLINLDEESTLKNFPNHAIENNKTIYKNSVINLNLYLLFSANRNKYINSLNDISKIIAFFQGKKLFTQANTIYNRNNVAMTNIDNFRFSVELYTPTFEELNYIWGTLGGKQFPSALYKVSMIQIERNIAQSEGQLISRVKGITKTKEQS</sequence>
<reference evidence="2 3" key="1">
    <citation type="journal article" date="2015" name="Stand. Genomic Sci.">
        <title>Genomic Encyclopedia of Bacterial and Archaeal Type Strains, Phase III: the genomes of soil and plant-associated and newly described type strains.</title>
        <authorList>
            <person name="Whitman W.B."/>
            <person name="Woyke T."/>
            <person name="Klenk H.P."/>
            <person name="Zhou Y."/>
            <person name="Lilburn T.G."/>
            <person name="Beck B.J."/>
            <person name="De Vos P."/>
            <person name="Vandamme P."/>
            <person name="Eisen J.A."/>
            <person name="Garrity G."/>
            <person name="Hugenholtz P."/>
            <person name="Kyrpides N.C."/>
        </authorList>
    </citation>
    <scope>NUCLEOTIDE SEQUENCE [LARGE SCALE GENOMIC DNA]</scope>
    <source>
        <strain evidence="2 3">P5626</strain>
    </source>
</reference>
<evidence type="ECO:0000259" key="1">
    <source>
        <dbReference type="Pfam" id="PF14065"/>
    </source>
</evidence>
<proteinExistence type="predicted"/>
<gene>
    <name evidence="2" type="ORF">EV142_11017</name>
</gene>
<keyword evidence="3" id="KW-1185">Reference proteome</keyword>
<evidence type="ECO:0000313" key="2">
    <source>
        <dbReference type="EMBL" id="TCN52479.1"/>
    </source>
</evidence>